<name>A0A6J4SAP7_9ACTN</name>
<dbReference type="PROSITE" id="PS51409">
    <property type="entry name" value="ARGINASE_2"/>
    <property type="match status" value="1"/>
</dbReference>
<dbReference type="InterPro" id="IPR023696">
    <property type="entry name" value="Ureohydrolase_dom_sf"/>
</dbReference>
<dbReference type="EMBL" id="CADCVM010000216">
    <property type="protein sequence ID" value="CAA9494121.1"/>
    <property type="molecule type" value="Genomic_DNA"/>
</dbReference>
<dbReference type="InterPro" id="IPR006035">
    <property type="entry name" value="Ureohydrolase"/>
</dbReference>
<dbReference type="Gene3D" id="3.40.800.10">
    <property type="entry name" value="Ureohydrolase domain"/>
    <property type="match status" value="1"/>
</dbReference>
<dbReference type="PANTHER" id="PTHR43782:SF3">
    <property type="entry name" value="ARGINASE"/>
    <property type="match status" value="1"/>
</dbReference>
<evidence type="ECO:0000256" key="4">
    <source>
        <dbReference type="PROSITE-ProRule" id="PRU00742"/>
    </source>
</evidence>
<dbReference type="EC" id="3.5.3.1" evidence="5"/>
<keyword evidence="3" id="KW-0464">Manganese</keyword>
<dbReference type="GO" id="GO:0005737">
    <property type="term" value="C:cytoplasm"/>
    <property type="evidence" value="ECO:0007669"/>
    <property type="project" value="TreeGrafter"/>
</dbReference>
<keyword evidence="2 5" id="KW-0378">Hydrolase</keyword>
<gene>
    <name evidence="5" type="ORF">AVDCRST_MAG05-2058</name>
</gene>
<evidence type="ECO:0000256" key="1">
    <source>
        <dbReference type="ARBA" id="ARBA00022723"/>
    </source>
</evidence>
<dbReference type="PRINTS" id="PR00116">
    <property type="entry name" value="ARGINASE"/>
</dbReference>
<dbReference type="GO" id="GO:0030145">
    <property type="term" value="F:manganese ion binding"/>
    <property type="evidence" value="ECO:0007669"/>
    <property type="project" value="TreeGrafter"/>
</dbReference>
<dbReference type="CDD" id="cd09999">
    <property type="entry name" value="Arginase-like_1"/>
    <property type="match status" value="1"/>
</dbReference>
<proteinExistence type="inferred from homology"/>
<dbReference type="GO" id="GO:0004053">
    <property type="term" value="F:arginase activity"/>
    <property type="evidence" value="ECO:0007669"/>
    <property type="project" value="UniProtKB-EC"/>
</dbReference>
<comment type="similarity">
    <text evidence="4">Belongs to the arginase family.</text>
</comment>
<protein>
    <submittedName>
        <fullName evidence="5">Arginase</fullName>
        <ecNumber evidence="5">3.5.3.1</ecNumber>
    </submittedName>
</protein>
<dbReference type="SUPFAM" id="SSF52768">
    <property type="entry name" value="Arginase/deacetylase"/>
    <property type="match status" value="1"/>
</dbReference>
<dbReference type="PANTHER" id="PTHR43782">
    <property type="entry name" value="ARGINASE"/>
    <property type="match status" value="1"/>
</dbReference>
<sequence length="298" mass="30688">MPKPVAVIDAPSNLGLRPPGPGREPGVRRLASALRGRGIVGRLGAEDGGVVVPPPYSPAWDGETTRNGGAIRGFSVGLAGRVGSVVEGGKFPLVLGGDCSILIGNMLALRRTGRYGLVFLDGHLDFRHPGNSTSVGAAAGEDLALVTGRGQGDLADIENLGPLVRDEDVVALGEREGDTRTADILRTGITVWDLAAVRSMGPAEAAARAVGRLGENGVDGFWVHLDADVLDDAVMPAVDSPQPGGLGWAELIEALQVLLRSGLAVGMDVTIFDPDGDPTGEIAEGLVSTLEKAFEEAV</sequence>
<dbReference type="AlphaFoldDB" id="A0A6J4SAP7"/>
<organism evidence="5">
    <name type="scientific">uncultured Rubrobacteraceae bacterium</name>
    <dbReference type="NCBI Taxonomy" id="349277"/>
    <lineage>
        <taxon>Bacteria</taxon>
        <taxon>Bacillati</taxon>
        <taxon>Actinomycetota</taxon>
        <taxon>Rubrobacteria</taxon>
        <taxon>Rubrobacterales</taxon>
        <taxon>Rubrobacteraceae</taxon>
        <taxon>environmental samples</taxon>
    </lineage>
</organism>
<evidence type="ECO:0000313" key="5">
    <source>
        <dbReference type="EMBL" id="CAA9494121.1"/>
    </source>
</evidence>
<reference evidence="5" key="1">
    <citation type="submission" date="2020-02" db="EMBL/GenBank/DDBJ databases">
        <authorList>
            <person name="Meier V. D."/>
        </authorList>
    </citation>
    <scope>NUCLEOTIDE SEQUENCE</scope>
    <source>
        <strain evidence="5">AVDCRST_MAG05</strain>
    </source>
</reference>
<evidence type="ECO:0000256" key="2">
    <source>
        <dbReference type="ARBA" id="ARBA00022801"/>
    </source>
</evidence>
<keyword evidence="1" id="KW-0479">Metal-binding</keyword>
<accession>A0A6J4SAP7</accession>
<dbReference type="Pfam" id="PF00491">
    <property type="entry name" value="Arginase"/>
    <property type="match status" value="1"/>
</dbReference>
<evidence type="ECO:0000256" key="3">
    <source>
        <dbReference type="ARBA" id="ARBA00023211"/>
    </source>
</evidence>